<feature type="chain" id="PRO_5041427573" evidence="2">
    <location>
        <begin position="19"/>
        <end position="166"/>
    </location>
</feature>
<keyword evidence="2" id="KW-0732">Signal</keyword>
<keyword evidence="4" id="KW-1185">Reference proteome</keyword>
<organism evidence="3 4">
    <name type="scientific">Lactuca saligna</name>
    <name type="common">Willowleaf lettuce</name>
    <dbReference type="NCBI Taxonomy" id="75948"/>
    <lineage>
        <taxon>Eukaryota</taxon>
        <taxon>Viridiplantae</taxon>
        <taxon>Streptophyta</taxon>
        <taxon>Embryophyta</taxon>
        <taxon>Tracheophyta</taxon>
        <taxon>Spermatophyta</taxon>
        <taxon>Magnoliopsida</taxon>
        <taxon>eudicotyledons</taxon>
        <taxon>Gunneridae</taxon>
        <taxon>Pentapetalae</taxon>
        <taxon>asterids</taxon>
        <taxon>campanulids</taxon>
        <taxon>Asterales</taxon>
        <taxon>Asteraceae</taxon>
        <taxon>Cichorioideae</taxon>
        <taxon>Cichorieae</taxon>
        <taxon>Lactucinae</taxon>
        <taxon>Lactuca</taxon>
    </lineage>
</organism>
<protein>
    <submittedName>
        <fullName evidence="3">Uncharacterized protein</fullName>
    </submittedName>
</protein>
<reference evidence="3" key="1">
    <citation type="submission" date="2023-04" db="EMBL/GenBank/DDBJ databases">
        <authorList>
            <person name="Vijverberg K."/>
            <person name="Xiong W."/>
            <person name="Schranz E."/>
        </authorList>
    </citation>
    <scope>NUCLEOTIDE SEQUENCE</scope>
</reference>
<dbReference type="EMBL" id="OX465077">
    <property type="protein sequence ID" value="CAI9269137.1"/>
    <property type="molecule type" value="Genomic_DNA"/>
</dbReference>
<evidence type="ECO:0000313" key="3">
    <source>
        <dbReference type="EMBL" id="CAI9269137.1"/>
    </source>
</evidence>
<name>A0AA35VTB9_LACSI</name>
<accession>A0AA35VTB9</accession>
<proteinExistence type="predicted"/>
<evidence type="ECO:0000256" key="1">
    <source>
        <dbReference type="SAM" id="MobiDB-lite"/>
    </source>
</evidence>
<feature type="compositionally biased region" description="Pro residues" evidence="1">
    <location>
        <begin position="124"/>
        <end position="143"/>
    </location>
</feature>
<evidence type="ECO:0000313" key="4">
    <source>
        <dbReference type="Proteomes" id="UP001177003"/>
    </source>
</evidence>
<feature type="signal peptide" evidence="2">
    <location>
        <begin position="1"/>
        <end position="18"/>
    </location>
</feature>
<dbReference type="AlphaFoldDB" id="A0AA35VTB9"/>
<sequence>MLLLLQMICILMKGCKNGLQIPTFLKPLTLKKITIRMTVKKQKDIDIDEDELATDKGEDLTQGMNSPPRTNKHIRFLSTSSSNFSSDDAVQQDVANIKRFVAFGDDDSDEMVIGDTPRKSLCDYPPPCPPPSSNLPPHPPPSHSPHRTPYGSPPHFDASKRGRIIK</sequence>
<gene>
    <name evidence="3" type="ORF">LSALG_LOCUS9524</name>
</gene>
<evidence type="ECO:0000256" key="2">
    <source>
        <dbReference type="SAM" id="SignalP"/>
    </source>
</evidence>
<feature type="region of interest" description="Disordered" evidence="1">
    <location>
        <begin position="107"/>
        <end position="166"/>
    </location>
</feature>
<dbReference type="Proteomes" id="UP001177003">
    <property type="component" value="Chromosome 1"/>
</dbReference>